<feature type="transmembrane region" description="Helical" evidence="7">
    <location>
        <begin position="195"/>
        <end position="214"/>
    </location>
</feature>
<feature type="transmembrane region" description="Helical" evidence="7">
    <location>
        <begin position="84"/>
        <end position="108"/>
    </location>
</feature>
<evidence type="ECO:0000256" key="5">
    <source>
        <dbReference type="ARBA" id="ARBA00023136"/>
    </source>
</evidence>
<proteinExistence type="inferred from homology"/>
<dbReference type="EMBL" id="JAZGQO010000003">
    <property type="protein sequence ID" value="KAK6188260.1"/>
    <property type="molecule type" value="Genomic_DNA"/>
</dbReference>
<keyword evidence="6" id="KW-0479">Metal-binding</keyword>
<dbReference type="AlphaFoldDB" id="A0AAN8PY44"/>
<keyword evidence="9" id="KW-1185">Reference proteome</keyword>
<keyword evidence="6" id="KW-0862">Zinc</keyword>
<keyword evidence="4 7" id="KW-1133">Transmembrane helix</keyword>
<name>A0AAN8PY44_PATCE</name>
<evidence type="ECO:0000256" key="6">
    <source>
        <dbReference type="PIRSR" id="PIRSR604254-1"/>
    </source>
</evidence>
<accession>A0AAN8PY44</accession>
<evidence type="ECO:0000256" key="4">
    <source>
        <dbReference type="ARBA" id="ARBA00022989"/>
    </source>
</evidence>
<comment type="subcellular location">
    <subcellularLocation>
        <location evidence="1">Membrane</location>
        <topology evidence="1">Multi-pass membrane protein</topology>
    </subcellularLocation>
</comment>
<gene>
    <name evidence="8" type="ORF">SNE40_004477</name>
</gene>
<dbReference type="Proteomes" id="UP001347796">
    <property type="component" value="Unassembled WGS sequence"/>
</dbReference>
<feature type="binding site" evidence="6">
    <location>
        <position position="263"/>
    </location>
    <ligand>
        <name>Zn(2+)</name>
        <dbReference type="ChEBI" id="CHEBI:29105"/>
    </ligand>
</feature>
<keyword evidence="5 7" id="KW-0472">Membrane</keyword>
<keyword evidence="3 7" id="KW-0812">Transmembrane</keyword>
<dbReference type="GO" id="GO:0016020">
    <property type="term" value="C:membrane"/>
    <property type="evidence" value="ECO:0007669"/>
    <property type="project" value="UniProtKB-SubCell"/>
</dbReference>
<dbReference type="GO" id="GO:0046872">
    <property type="term" value="F:metal ion binding"/>
    <property type="evidence" value="ECO:0007669"/>
    <property type="project" value="UniProtKB-KW"/>
</dbReference>
<dbReference type="GO" id="GO:0038023">
    <property type="term" value="F:signaling receptor activity"/>
    <property type="evidence" value="ECO:0007669"/>
    <property type="project" value="TreeGrafter"/>
</dbReference>
<dbReference type="InterPro" id="IPR004254">
    <property type="entry name" value="AdipoR/HlyIII-related"/>
</dbReference>
<feature type="transmembrane region" description="Helical" evidence="7">
    <location>
        <begin position="291"/>
        <end position="317"/>
    </location>
</feature>
<comment type="similarity">
    <text evidence="2">Belongs to the ADIPOR family.</text>
</comment>
<evidence type="ECO:0000256" key="3">
    <source>
        <dbReference type="ARBA" id="ARBA00022692"/>
    </source>
</evidence>
<evidence type="ECO:0000313" key="8">
    <source>
        <dbReference type="EMBL" id="KAK6188260.1"/>
    </source>
</evidence>
<sequence length="331" mass="38448">MPIRRMLGSLKPTTSKHGVPKLFHEPHVETGFRHLHQPWSYYFFSLFQVHNECMNTWTHLVALWAILYRTYSFHQEFDLIGDPYMWPLCAGLITMIILYICSSFAHCFSNKSELIHYTCFMIDYAGIGLYGVGSTLLHYAYCLHDNMVNSWAHRYSGLIGVCLGLLVTICCSISKTRYSRPYPYSRRVWQLSSTLGIYIWLIYPIAYRVSLYLFNHQWDSGLGHHIHQMFWFFLGGFFFGSDIPQRFCPGKCDFLGHSHQLFHICILMTSYKQLDAVYEDIKMYSSLIRGIPVPTFMSTFGAVLITIVLNTVTVVIFRSVATRKIKDSPKD</sequence>
<comment type="caution">
    <text evidence="8">The sequence shown here is derived from an EMBL/GenBank/DDBJ whole genome shotgun (WGS) entry which is preliminary data.</text>
</comment>
<evidence type="ECO:0000256" key="1">
    <source>
        <dbReference type="ARBA" id="ARBA00004141"/>
    </source>
</evidence>
<dbReference type="Pfam" id="PF03006">
    <property type="entry name" value="HlyIII"/>
    <property type="match status" value="1"/>
</dbReference>
<dbReference type="PANTHER" id="PTHR20855:SF92">
    <property type="entry name" value="PROGESTIN AND ADIPOQ RECEPTOR FAMILY MEMBER 3-LIKE"/>
    <property type="match status" value="1"/>
</dbReference>
<evidence type="ECO:0000256" key="7">
    <source>
        <dbReference type="SAM" id="Phobius"/>
    </source>
</evidence>
<feature type="transmembrane region" description="Helical" evidence="7">
    <location>
        <begin position="153"/>
        <end position="174"/>
    </location>
</feature>
<feature type="transmembrane region" description="Helical" evidence="7">
    <location>
        <begin position="120"/>
        <end position="141"/>
    </location>
</feature>
<protein>
    <submittedName>
        <fullName evidence="8">Uncharacterized protein</fullName>
    </submittedName>
</protein>
<feature type="binding site" evidence="6">
    <location>
        <position position="106"/>
    </location>
    <ligand>
        <name>Zn(2+)</name>
        <dbReference type="ChEBI" id="CHEBI:29105"/>
    </ligand>
</feature>
<evidence type="ECO:0000313" key="9">
    <source>
        <dbReference type="Proteomes" id="UP001347796"/>
    </source>
</evidence>
<reference evidence="8 9" key="1">
    <citation type="submission" date="2024-01" db="EMBL/GenBank/DDBJ databases">
        <title>The genome of the rayed Mediterranean limpet Patella caerulea (Linnaeus, 1758).</title>
        <authorList>
            <person name="Anh-Thu Weber A."/>
            <person name="Halstead-Nussloch G."/>
        </authorList>
    </citation>
    <scope>NUCLEOTIDE SEQUENCE [LARGE SCALE GENOMIC DNA]</scope>
    <source>
        <strain evidence="8">AATW-2023a</strain>
        <tissue evidence="8">Whole specimen</tissue>
    </source>
</reference>
<evidence type="ECO:0000256" key="2">
    <source>
        <dbReference type="ARBA" id="ARBA00007018"/>
    </source>
</evidence>
<dbReference type="PANTHER" id="PTHR20855">
    <property type="entry name" value="ADIPOR/PROGESTIN RECEPTOR-RELATED"/>
    <property type="match status" value="1"/>
</dbReference>
<organism evidence="8 9">
    <name type="scientific">Patella caerulea</name>
    <name type="common">Rayed Mediterranean limpet</name>
    <dbReference type="NCBI Taxonomy" id="87958"/>
    <lineage>
        <taxon>Eukaryota</taxon>
        <taxon>Metazoa</taxon>
        <taxon>Spiralia</taxon>
        <taxon>Lophotrochozoa</taxon>
        <taxon>Mollusca</taxon>
        <taxon>Gastropoda</taxon>
        <taxon>Patellogastropoda</taxon>
        <taxon>Patelloidea</taxon>
        <taxon>Patellidae</taxon>
        <taxon>Patella</taxon>
    </lineage>
</organism>
<feature type="binding site" evidence="6">
    <location>
        <position position="259"/>
    </location>
    <ligand>
        <name>Zn(2+)</name>
        <dbReference type="ChEBI" id="CHEBI:29105"/>
    </ligand>
</feature>